<evidence type="ECO:0000256" key="6">
    <source>
        <dbReference type="ARBA" id="ARBA00023136"/>
    </source>
</evidence>
<dbReference type="EMBL" id="JBJOSA010000028">
    <property type="protein sequence ID" value="MFL8939057.1"/>
    <property type="molecule type" value="Genomic_DNA"/>
</dbReference>
<proteinExistence type="predicted"/>
<dbReference type="RefSeq" id="WP_411160482.1">
    <property type="nucleotide sequence ID" value="NZ_JBJOSA010000028.1"/>
</dbReference>
<feature type="transmembrane region" description="Helical" evidence="7">
    <location>
        <begin position="193"/>
        <end position="212"/>
    </location>
</feature>
<evidence type="ECO:0000256" key="1">
    <source>
        <dbReference type="ARBA" id="ARBA00004651"/>
    </source>
</evidence>
<keyword evidence="4 7" id="KW-0812">Transmembrane</keyword>
<feature type="transmembrane region" description="Helical" evidence="7">
    <location>
        <begin position="49"/>
        <end position="68"/>
    </location>
</feature>
<dbReference type="InterPro" id="IPR000715">
    <property type="entry name" value="Glycosyl_transferase_4"/>
</dbReference>
<evidence type="ECO:0000256" key="3">
    <source>
        <dbReference type="ARBA" id="ARBA00022679"/>
    </source>
</evidence>
<evidence type="ECO:0000256" key="5">
    <source>
        <dbReference type="ARBA" id="ARBA00022989"/>
    </source>
</evidence>
<dbReference type="CDD" id="cd06853">
    <property type="entry name" value="GT_WecA_like"/>
    <property type="match status" value="1"/>
</dbReference>
<feature type="transmembrane region" description="Helical" evidence="7">
    <location>
        <begin position="74"/>
        <end position="93"/>
    </location>
</feature>
<feature type="transmembrane region" description="Helical" evidence="7">
    <location>
        <begin position="105"/>
        <end position="122"/>
    </location>
</feature>
<keyword evidence="3" id="KW-0808">Transferase</keyword>
<sequence>MITLALTIVLLTSFITYMGVKFIIPFAIKINFVDNPNKRKVHKKPLPMLAGAVFSVITLIGILVLYWMDFLTGSLAAALLAAVTMLSTIGFIDDYYKTRSKEFSPFPRLLVQIAAAFLIVQFGDYVSQIDIPVLGYMELSPILGKLFTMVWIIFIINIINFMDGLDGLAGGMAGIFSFTFLITSILMDQPVSALLSALMLGVAIGYLPHNFFPAKIIMGDTGSTLFGFMIGAISIIGAMKTITVITINIPLLILAIPILDTLFVFLKRIRQGRSIFHADKLHLHHRLLSYGLSQVQAVMLIYLLCISTSASAIFILLSINF</sequence>
<dbReference type="PANTHER" id="PTHR22926:SF3">
    <property type="entry name" value="UNDECAPRENYL-PHOSPHATE ALPHA-N-ACETYLGLUCOSAMINYL 1-PHOSPHATE TRANSFERASE"/>
    <property type="match status" value="1"/>
</dbReference>
<dbReference type="Proteomes" id="UP001628668">
    <property type="component" value="Unassembled WGS sequence"/>
</dbReference>
<feature type="transmembrane region" description="Helical" evidence="7">
    <location>
        <begin position="249"/>
        <end position="266"/>
    </location>
</feature>
<reference evidence="8 9" key="1">
    <citation type="submission" date="2024-12" db="EMBL/GenBank/DDBJ databases">
        <authorList>
            <person name="Li X."/>
            <person name="Zhang D."/>
        </authorList>
    </citation>
    <scope>NUCLEOTIDE SEQUENCE [LARGE SCALE GENOMIC DNA]</scope>
    <source>
        <strain evidence="8 9">JCM19602</strain>
    </source>
</reference>
<evidence type="ECO:0000256" key="4">
    <source>
        <dbReference type="ARBA" id="ARBA00022692"/>
    </source>
</evidence>
<feature type="transmembrane region" description="Helical" evidence="7">
    <location>
        <begin position="142"/>
        <end position="161"/>
    </location>
</feature>
<keyword evidence="5 7" id="KW-1133">Transmembrane helix</keyword>
<dbReference type="Pfam" id="PF00953">
    <property type="entry name" value="Glycos_transf_4"/>
    <property type="match status" value="1"/>
</dbReference>
<dbReference type="PANTHER" id="PTHR22926">
    <property type="entry name" value="PHOSPHO-N-ACETYLMURAMOYL-PENTAPEPTIDE-TRANSFERASE"/>
    <property type="match status" value="1"/>
</dbReference>
<organism evidence="8 9">
    <name type="scientific">Rossellomorea oryzaecorticis</name>
    <dbReference type="NCBI Taxonomy" id="1396505"/>
    <lineage>
        <taxon>Bacteria</taxon>
        <taxon>Bacillati</taxon>
        <taxon>Bacillota</taxon>
        <taxon>Bacilli</taxon>
        <taxon>Bacillales</taxon>
        <taxon>Bacillaceae</taxon>
        <taxon>Rossellomorea</taxon>
    </lineage>
</organism>
<accession>A0ABW8VUN5</accession>
<keyword evidence="9" id="KW-1185">Reference proteome</keyword>
<evidence type="ECO:0000256" key="7">
    <source>
        <dbReference type="SAM" id="Phobius"/>
    </source>
</evidence>
<keyword evidence="6 7" id="KW-0472">Membrane</keyword>
<feature type="transmembrane region" description="Helical" evidence="7">
    <location>
        <begin position="168"/>
        <end position="187"/>
    </location>
</feature>
<evidence type="ECO:0000313" key="8">
    <source>
        <dbReference type="EMBL" id="MFL8939057.1"/>
    </source>
</evidence>
<keyword evidence="2" id="KW-1003">Cell membrane</keyword>
<evidence type="ECO:0000313" key="9">
    <source>
        <dbReference type="Proteomes" id="UP001628668"/>
    </source>
</evidence>
<gene>
    <name evidence="8" type="ORF">ACKA06_19945</name>
</gene>
<protein>
    <submittedName>
        <fullName evidence="8">Glycosyltransferase family 4 protein</fullName>
    </submittedName>
</protein>
<comment type="caution">
    <text evidence="8">The sequence shown here is derived from an EMBL/GenBank/DDBJ whole genome shotgun (WGS) entry which is preliminary data.</text>
</comment>
<feature type="transmembrane region" description="Helical" evidence="7">
    <location>
        <begin position="224"/>
        <end position="243"/>
    </location>
</feature>
<name>A0ABW8VUN5_9BACI</name>
<feature type="transmembrane region" description="Helical" evidence="7">
    <location>
        <begin position="6"/>
        <end position="28"/>
    </location>
</feature>
<feature type="transmembrane region" description="Helical" evidence="7">
    <location>
        <begin position="287"/>
        <end position="319"/>
    </location>
</feature>
<comment type="subcellular location">
    <subcellularLocation>
        <location evidence="1">Cell membrane</location>
        <topology evidence="1">Multi-pass membrane protein</topology>
    </subcellularLocation>
</comment>
<evidence type="ECO:0000256" key="2">
    <source>
        <dbReference type="ARBA" id="ARBA00022475"/>
    </source>
</evidence>